<protein>
    <submittedName>
        <fullName evidence="1">Uncharacterized protein</fullName>
    </submittedName>
</protein>
<gene>
    <name evidence="1" type="ORF">ASPFODRAFT_546090</name>
</gene>
<sequence>MNQTKPTLAERKCGPALEDHSIPSQQSFAGFHRARGPTNVVEWMGTRWRSLSSLCQLSRPSDSDITTSLYRGWPTTNHLLPAIRNPTGTRTLDLPNDIEWWLFRQITYSSTSDLQLSLSYYLLREKRNKVDYNIVDDEIFSCNCKADLLLSPFIIDSRIPAQLGWGIRAFAEPFPIESGPRPLGLDMNCLMRCRH</sequence>
<dbReference type="VEuPathDB" id="FungiDB:ASPFODRAFT_546090"/>
<evidence type="ECO:0000313" key="1">
    <source>
        <dbReference type="EMBL" id="OJZ88501.1"/>
    </source>
</evidence>
<reference evidence="2" key="1">
    <citation type="journal article" date="2017" name="Genome Biol.">
        <title>Comparative genomics reveals high biological diversity and specific adaptations in the industrially and medically important fungal genus Aspergillus.</title>
        <authorList>
            <person name="de Vries R.P."/>
            <person name="Riley R."/>
            <person name="Wiebenga A."/>
            <person name="Aguilar-Osorio G."/>
            <person name="Amillis S."/>
            <person name="Uchima C.A."/>
            <person name="Anderluh G."/>
            <person name="Asadollahi M."/>
            <person name="Askin M."/>
            <person name="Barry K."/>
            <person name="Battaglia E."/>
            <person name="Bayram O."/>
            <person name="Benocci T."/>
            <person name="Braus-Stromeyer S.A."/>
            <person name="Caldana C."/>
            <person name="Canovas D."/>
            <person name="Cerqueira G.C."/>
            <person name="Chen F."/>
            <person name="Chen W."/>
            <person name="Choi C."/>
            <person name="Clum A."/>
            <person name="Dos Santos R.A."/>
            <person name="Damasio A.R."/>
            <person name="Diallinas G."/>
            <person name="Emri T."/>
            <person name="Fekete E."/>
            <person name="Flipphi M."/>
            <person name="Freyberg S."/>
            <person name="Gallo A."/>
            <person name="Gournas C."/>
            <person name="Habgood R."/>
            <person name="Hainaut M."/>
            <person name="Harispe M.L."/>
            <person name="Henrissat B."/>
            <person name="Hilden K.S."/>
            <person name="Hope R."/>
            <person name="Hossain A."/>
            <person name="Karabika E."/>
            <person name="Karaffa L."/>
            <person name="Karanyi Z."/>
            <person name="Krasevec N."/>
            <person name="Kuo A."/>
            <person name="Kusch H."/>
            <person name="LaButti K."/>
            <person name="Lagendijk E.L."/>
            <person name="Lapidus A."/>
            <person name="Levasseur A."/>
            <person name="Lindquist E."/>
            <person name="Lipzen A."/>
            <person name="Logrieco A.F."/>
            <person name="MacCabe A."/>
            <person name="Maekelae M.R."/>
            <person name="Malavazi I."/>
            <person name="Melin P."/>
            <person name="Meyer V."/>
            <person name="Mielnichuk N."/>
            <person name="Miskei M."/>
            <person name="Molnar A.P."/>
            <person name="Mule G."/>
            <person name="Ngan C.Y."/>
            <person name="Orejas M."/>
            <person name="Orosz E."/>
            <person name="Ouedraogo J.P."/>
            <person name="Overkamp K.M."/>
            <person name="Park H.-S."/>
            <person name="Perrone G."/>
            <person name="Piumi F."/>
            <person name="Punt P.J."/>
            <person name="Ram A.F."/>
            <person name="Ramon A."/>
            <person name="Rauscher S."/>
            <person name="Record E."/>
            <person name="Riano-Pachon D.M."/>
            <person name="Robert V."/>
            <person name="Roehrig J."/>
            <person name="Ruller R."/>
            <person name="Salamov A."/>
            <person name="Salih N.S."/>
            <person name="Samson R.A."/>
            <person name="Sandor E."/>
            <person name="Sanguinetti M."/>
            <person name="Schuetze T."/>
            <person name="Sepcic K."/>
            <person name="Shelest E."/>
            <person name="Sherlock G."/>
            <person name="Sophianopoulou V."/>
            <person name="Squina F.M."/>
            <person name="Sun H."/>
            <person name="Susca A."/>
            <person name="Todd R.B."/>
            <person name="Tsang A."/>
            <person name="Unkles S.E."/>
            <person name="van de Wiele N."/>
            <person name="van Rossen-Uffink D."/>
            <person name="Oliveira J.V."/>
            <person name="Vesth T.C."/>
            <person name="Visser J."/>
            <person name="Yu J.-H."/>
            <person name="Zhou M."/>
            <person name="Andersen M.R."/>
            <person name="Archer D.B."/>
            <person name="Baker S.E."/>
            <person name="Benoit I."/>
            <person name="Brakhage A.A."/>
            <person name="Braus G.H."/>
            <person name="Fischer R."/>
            <person name="Frisvad J.C."/>
            <person name="Goldman G.H."/>
            <person name="Houbraken J."/>
            <person name="Oakley B."/>
            <person name="Pocsi I."/>
            <person name="Scazzocchio C."/>
            <person name="Seiboth B."/>
            <person name="vanKuyk P.A."/>
            <person name="Wortman J."/>
            <person name="Dyer P.S."/>
            <person name="Grigoriev I.V."/>
        </authorList>
    </citation>
    <scope>NUCLEOTIDE SEQUENCE [LARGE SCALE GENOMIC DNA]</scope>
    <source>
        <strain evidence="2">CBS 106.47</strain>
    </source>
</reference>
<name>A0A1M3TP86_ASPLC</name>
<dbReference type="AlphaFoldDB" id="A0A1M3TP86"/>
<accession>A0A1M3TP86</accession>
<dbReference type="EMBL" id="KV878239">
    <property type="protein sequence ID" value="OJZ88501.1"/>
    <property type="molecule type" value="Genomic_DNA"/>
</dbReference>
<evidence type="ECO:0000313" key="2">
    <source>
        <dbReference type="Proteomes" id="UP000184063"/>
    </source>
</evidence>
<organism evidence="1 2">
    <name type="scientific">Aspergillus luchuensis (strain CBS 106.47)</name>
    <dbReference type="NCBI Taxonomy" id="1137211"/>
    <lineage>
        <taxon>Eukaryota</taxon>
        <taxon>Fungi</taxon>
        <taxon>Dikarya</taxon>
        <taxon>Ascomycota</taxon>
        <taxon>Pezizomycotina</taxon>
        <taxon>Eurotiomycetes</taxon>
        <taxon>Eurotiomycetidae</taxon>
        <taxon>Eurotiales</taxon>
        <taxon>Aspergillaceae</taxon>
        <taxon>Aspergillus</taxon>
        <taxon>Aspergillus subgen. Circumdati</taxon>
    </lineage>
</organism>
<dbReference type="Proteomes" id="UP000184063">
    <property type="component" value="Unassembled WGS sequence"/>
</dbReference>
<proteinExistence type="predicted"/>